<organism evidence="2 3">
    <name type="scientific">Absidia repens</name>
    <dbReference type="NCBI Taxonomy" id="90262"/>
    <lineage>
        <taxon>Eukaryota</taxon>
        <taxon>Fungi</taxon>
        <taxon>Fungi incertae sedis</taxon>
        <taxon>Mucoromycota</taxon>
        <taxon>Mucoromycotina</taxon>
        <taxon>Mucoromycetes</taxon>
        <taxon>Mucorales</taxon>
        <taxon>Cunninghamellaceae</taxon>
        <taxon>Absidia</taxon>
    </lineage>
</organism>
<dbReference type="Proteomes" id="UP000193560">
    <property type="component" value="Unassembled WGS sequence"/>
</dbReference>
<dbReference type="Gene3D" id="3.80.10.10">
    <property type="entry name" value="Ribonuclease Inhibitor"/>
    <property type="match status" value="1"/>
</dbReference>
<dbReference type="AlphaFoldDB" id="A0A1X2IHE2"/>
<keyword evidence="3" id="KW-1185">Reference proteome</keyword>
<sequence>MNSLASEILHVITDLLQDDQQTLTQLTFVSKALHDVTTPYLYKSPSILTFHQLTRFSRFLTSRHYDCIKTINLQLIPHRWQHNIGQVLESILQRTHNLERLDLGFCNLDPRRIVSAIAHCEALQYLSLNGVRNVTDQVVLAFVQDHPHLIELDISSAVITDSSVYAISRYCPSLEELDISGCEHISEDGIRFLTQQCKHLRYINIKDCYNVIPEDGEFDGLPTTTDDIWETDEEYVSDIGDVQGSH</sequence>
<dbReference type="OrthoDB" id="421226at2759"/>
<dbReference type="SMART" id="SM00367">
    <property type="entry name" value="LRR_CC"/>
    <property type="match status" value="3"/>
</dbReference>
<dbReference type="PANTHER" id="PTHR13318">
    <property type="entry name" value="PARTNER OF PAIRED, ISOFORM B-RELATED"/>
    <property type="match status" value="1"/>
</dbReference>
<evidence type="ECO:0000313" key="3">
    <source>
        <dbReference type="Proteomes" id="UP000193560"/>
    </source>
</evidence>
<dbReference type="InterPro" id="IPR057207">
    <property type="entry name" value="FBXL15_LRR"/>
</dbReference>
<evidence type="ECO:0000259" key="1">
    <source>
        <dbReference type="Pfam" id="PF25372"/>
    </source>
</evidence>
<dbReference type="SUPFAM" id="SSF52047">
    <property type="entry name" value="RNI-like"/>
    <property type="match status" value="1"/>
</dbReference>
<accession>A0A1X2IHE2</accession>
<feature type="domain" description="F-box/LRR-repeat protein 15-like leucin rich repeat" evidence="1">
    <location>
        <begin position="95"/>
        <end position="195"/>
    </location>
</feature>
<dbReference type="STRING" id="90262.A0A1X2IHE2"/>
<evidence type="ECO:0000313" key="2">
    <source>
        <dbReference type="EMBL" id="ORZ15765.1"/>
    </source>
</evidence>
<dbReference type="Pfam" id="PF25372">
    <property type="entry name" value="DUF7885"/>
    <property type="match status" value="1"/>
</dbReference>
<dbReference type="GO" id="GO:0031146">
    <property type="term" value="P:SCF-dependent proteasomal ubiquitin-dependent protein catabolic process"/>
    <property type="evidence" value="ECO:0007669"/>
    <property type="project" value="TreeGrafter"/>
</dbReference>
<proteinExistence type="predicted"/>
<dbReference type="GO" id="GO:0019005">
    <property type="term" value="C:SCF ubiquitin ligase complex"/>
    <property type="evidence" value="ECO:0007669"/>
    <property type="project" value="TreeGrafter"/>
</dbReference>
<comment type="caution">
    <text evidence="2">The sequence shown here is derived from an EMBL/GenBank/DDBJ whole genome shotgun (WGS) entry which is preliminary data.</text>
</comment>
<name>A0A1X2IHE2_9FUNG</name>
<reference evidence="2 3" key="1">
    <citation type="submission" date="2016-07" db="EMBL/GenBank/DDBJ databases">
        <title>Pervasive Adenine N6-methylation of Active Genes in Fungi.</title>
        <authorList>
            <consortium name="DOE Joint Genome Institute"/>
            <person name="Mondo S.J."/>
            <person name="Dannebaum R.O."/>
            <person name="Kuo R.C."/>
            <person name="Labutti K."/>
            <person name="Haridas S."/>
            <person name="Kuo A."/>
            <person name="Salamov A."/>
            <person name="Ahrendt S.R."/>
            <person name="Lipzen A."/>
            <person name="Sullivan W."/>
            <person name="Andreopoulos W.B."/>
            <person name="Clum A."/>
            <person name="Lindquist E."/>
            <person name="Daum C."/>
            <person name="Ramamoorthy G.K."/>
            <person name="Gryganskyi A."/>
            <person name="Culley D."/>
            <person name="Magnuson J.K."/>
            <person name="James T.Y."/>
            <person name="O'Malley M.A."/>
            <person name="Stajich J.E."/>
            <person name="Spatafora J.W."/>
            <person name="Visel A."/>
            <person name="Grigoriev I.V."/>
        </authorList>
    </citation>
    <scope>NUCLEOTIDE SEQUENCE [LARGE SCALE GENOMIC DNA]</scope>
    <source>
        <strain evidence="2 3">NRRL 1336</strain>
    </source>
</reference>
<dbReference type="EMBL" id="MCGE01000012">
    <property type="protein sequence ID" value="ORZ15765.1"/>
    <property type="molecule type" value="Genomic_DNA"/>
</dbReference>
<dbReference type="InterPro" id="IPR006553">
    <property type="entry name" value="Leu-rich_rpt_Cys-con_subtyp"/>
</dbReference>
<dbReference type="InterPro" id="IPR032675">
    <property type="entry name" value="LRR_dom_sf"/>
</dbReference>
<gene>
    <name evidence="2" type="ORF">BCR42DRAFT_415862</name>
</gene>
<protein>
    <recommendedName>
        <fullName evidence="1">F-box/LRR-repeat protein 15-like leucin rich repeat domain-containing protein</fullName>
    </recommendedName>
</protein>